<dbReference type="AlphaFoldDB" id="A0A412F0Q9"/>
<comment type="caution">
    <text evidence="1">The sequence shown here is derived from an EMBL/GenBank/DDBJ whole genome shotgun (WGS) entry which is preliminary data.</text>
</comment>
<name>A0A412F0Q9_9FIRM</name>
<evidence type="ECO:0000313" key="1">
    <source>
        <dbReference type="EMBL" id="RGR58945.1"/>
    </source>
</evidence>
<sequence>MSDKSYFEMNEVEANLDNMMNSLEFANYQIATGSIFTADEPRDRATIDKINELTSKASNQLISAMETLTELKSIVNNSVEVLPDDKELMGLSYKEMLKEVSENPERFLHEVDCAESAEILVNSKILSVSDIKFDGKEAVLIDLETVDGQRIYMIKTDESLLCSGWKEV</sequence>
<organism evidence="1 2">
    <name type="scientific">Dorea formicigenerans</name>
    <dbReference type="NCBI Taxonomy" id="39486"/>
    <lineage>
        <taxon>Bacteria</taxon>
        <taxon>Bacillati</taxon>
        <taxon>Bacillota</taxon>
        <taxon>Clostridia</taxon>
        <taxon>Lachnospirales</taxon>
        <taxon>Lachnospiraceae</taxon>
        <taxon>Dorea</taxon>
    </lineage>
</organism>
<accession>A0A412F0Q9</accession>
<gene>
    <name evidence="1" type="ORF">DWY33_07680</name>
</gene>
<dbReference type="RefSeq" id="WP_118398351.1">
    <property type="nucleotide sequence ID" value="NZ_QRUK01000011.1"/>
</dbReference>
<reference evidence="1 2" key="1">
    <citation type="submission" date="2018-08" db="EMBL/GenBank/DDBJ databases">
        <title>A genome reference for cultivated species of the human gut microbiota.</title>
        <authorList>
            <person name="Zou Y."/>
            <person name="Xue W."/>
            <person name="Luo G."/>
        </authorList>
    </citation>
    <scope>NUCLEOTIDE SEQUENCE [LARGE SCALE GENOMIC DNA]</scope>
    <source>
        <strain evidence="1 2">AF25-11</strain>
    </source>
</reference>
<protein>
    <submittedName>
        <fullName evidence="1">Uncharacterized protein</fullName>
    </submittedName>
</protein>
<dbReference type="EMBL" id="QRUK01000011">
    <property type="protein sequence ID" value="RGR58945.1"/>
    <property type="molecule type" value="Genomic_DNA"/>
</dbReference>
<evidence type="ECO:0000313" key="2">
    <source>
        <dbReference type="Proteomes" id="UP000283652"/>
    </source>
</evidence>
<dbReference type="Proteomes" id="UP000283652">
    <property type="component" value="Unassembled WGS sequence"/>
</dbReference>
<proteinExistence type="predicted"/>